<dbReference type="Proteomes" id="UP000198656">
    <property type="component" value="Unassembled WGS sequence"/>
</dbReference>
<organism evidence="1 2">
    <name type="scientific">Desulfosporosinus hippei DSM 8344</name>
    <dbReference type="NCBI Taxonomy" id="1121419"/>
    <lineage>
        <taxon>Bacteria</taxon>
        <taxon>Bacillati</taxon>
        <taxon>Bacillota</taxon>
        <taxon>Clostridia</taxon>
        <taxon>Eubacteriales</taxon>
        <taxon>Desulfitobacteriaceae</taxon>
        <taxon>Desulfosporosinus</taxon>
    </lineage>
</organism>
<gene>
    <name evidence="1" type="ORF">SAMN05443529_10458</name>
</gene>
<proteinExistence type="predicted"/>
<evidence type="ECO:0000313" key="2">
    <source>
        <dbReference type="Proteomes" id="UP000198656"/>
    </source>
</evidence>
<dbReference type="AlphaFoldDB" id="A0A1G7V9T2"/>
<accession>A0A1G7V9T2</accession>
<evidence type="ECO:0000313" key="1">
    <source>
        <dbReference type="EMBL" id="SDG56572.1"/>
    </source>
</evidence>
<keyword evidence="2" id="KW-1185">Reference proteome</keyword>
<sequence length="61" mass="6986">MANLDYSSQYHRIFKLDMPKEARAVSPAWQDVICNNGDTSLRLGIDFRLMGVVLWMKNIVG</sequence>
<protein>
    <submittedName>
        <fullName evidence="1">Uncharacterized protein</fullName>
    </submittedName>
</protein>
<reference evidence="2" key="1">
    <citation type="submission" date="2016-10" db="EMBL/GenBank/DDBJ databases">
        <authorList>
            <person name="Varghese N."/>
            <person name="Submissions S."/>
        </authorList>
    </citation>
    <scope>NUCLEOTIDE SEQUENCE [LARGE SCALE GENOMIC DNA]</scope>
    <source>
        <strain evidence="2">DSM 8344</strain>
    </source>
</reference>
<dbReference type="RefSeq" id="WP_092330640.1">
    <property type="nucleotide sequence ID" value="NZ_FNCP01000004.1"/>
</dbReference>
<name>A0A1G7V9T2_9FIRM</name>
<dbReference type="EMBL" id="FNCP01000004">
    <property type="protein sequence ID" value="SDG56572.1"/>
    <property type="molecule type" value="Genomic_DNA"/>
</dbReference>